<dbReference type="Proteomes" id="UP000248014">
    <property type="component" value="Unassembled WGS sequence"/>
</dbReference>
<organism evidence="7 8">
    <name type="scientific">Blastomonas natatoria</name>
    <dbReference type="NCBI Taxonomy" id="34015"/>
    <lineage>
        <taxon>Bacteria</taxon>
        <taxon>Pseudomonadati</taxon>
        <taxon>Pseudomonadota</taxon>
        <taxon>Alphaproteobacteria</taxon>
        <taxon>Sphingomonadales</taxon>
        <taxon>Sphingomonadaceae</taxon>
        <taxon>Blastomonas</taxon>
    </lineage>
</organism>
<dbReference type="Gene3D" id="2.60.120.650">
    <property type="entry name" value="Cupin"/>
    <property type="match status" value="1"/>
</dbReference>
<evidence type="ECO:0000313" key="7">
    <source>
        <dbReference type="EMBL" id="PXW75123.1"/>
    </source>
</evidence>
<dbReference type="RefSeq" id="WP_110298871.1">
    <property type="nucleotide sequence ID" value="NZ_QJJM01000007.1"/>
</dbReference>
<keyword evidence="5" id="KW-0408">Iron</keyword>
<dbReference type="InterPro" id="IPR046799">
    <property type="entry name" value="ROXA-like_wH"/>
</dbReference>
<proteinExistence type="predicted"/>
<dbReference type="InterPro" id="IPR003347">
    <property type="entry name" value="JmjC_dom"/>
</dbReference>
<keyword evidence="8" id="KW-1185">Reference proteome</keyword>
<comment type="cofactor">
    <cofactor evidence="1">
        <name>Fe(2+)</name>
        <dbReference type="ChEBI" id="CHEBI:29033"/>
    </cofactor>
</comment>
<evidence type="ECO:0000256" key="3">
    <source>
        <dbReference type="ARBA" id="ARBA00022964"/>
    </source>
</evidence>
<dbReference type="SUPFAM" id="SSF51197">
    <property type="entry name" value="Clavaminate synthase-like"/>
    <property type="match status" value="1"/>
</dbReference>
<accession>A0A2V3V077</accession>
<evidence type="ECO:0000256" key="2">
    <source>
        <dbReference type="ARBA" id="ARBA00022723"/>
    </source>
</evidence>
<dbReference type="PANTHER" id="PTHR13096">
    <property type="entry name" value="MINA53 MYC INDUCED NUCLEAR ANTIGEN"/>
    <property type="match status" value="1"/>
</dbReference>
<comment type="caution">
    <text evidence="7">The sequence shown here is derived from an EMBL/GenBank/DDBJ whole genome shotgun (WGS) entry which is preliminary data.</text>
</comment>
<dbReference type="Pfam" id="PF20514">
    <property type="entry name" value="WHD_ROXA"/>
    <property type="match status" value="1"/>
</dbReference>
<keyword evidence="3" id="KW-0223">Dioxygenase</keyword>
<keyword evidence="2" id="KW-0479">Metal-binding</keyword>
<evidence type="ECO:0000256" key="1">
    <source>
        <dbReference type="ARBA" id="ARBA00001954"/>
    </source>
</evidence>
<protein>
    <submittedName>
        <fullName evidence="7">50S ribosomal protein L16 3-hydroxylase</fullName>
    </submittedName>
</protein>
<dbReference type="PANTHER" id="PTHR13096:SF8">
    <property type="entry name" value="RIBOSOMAL OXYGENASE 1"/>
    <property type="match status" value="1"/>
</dbReference>
<feature type="domain" description="JmjC" evidence="6">
    <location>
        <begin position="94"/>
        <end position="223"/>
    </location>
</feature>
<keyword evidence="7" id="KW-0687">Ribonucleoprotein</keyword>
<reference evidence="7 8" key="1">
    <citation type="submission" date="2018-05" db="EMBL/GenBank/DDBJ databases">
        <title>Genomic Encyclopedia of Type Strains, Phase IV (KMG-IV): sequencing the most valuable type-strain genomes for metagenomic binning, comparative biology and taxonomic classification.</title>
        <authorList>
            <person name="Goeker M."/>
        </authorList>
    </citation>
    <scope>NUCLEOTIDE SEQUENCE [LARGE SCALE GENOMIC DNA]</scope>
    <source>
        <strain evidence="7 8">DSM 3183</strain>
    </source>
</reference>
<keyword evidence="4" id="KW-0560">Oxidoreductase</keyword>
<evidence type="ECO:0000313" key="8">
    <source>
        <dbReference type="Proteomes" id="UP000248014"/>
    </source>
</evidence>
<evidence type="ECO:0000259" key="6">
    <source>
        <dbReference type="PROSITE" id="PS51184"/>
    </source>
</evidence>
<dbReference type="GO" id="GO:0016706">
    <property type="term" value="F:2-oxoglutarate-dependent dioxygenase activity"/>
    <property type="evidence" value="ECO:0007669"/>
    <property type="project" value="TreeGrafter"/>
</dbReference>
<dbReference type="EMBL" id="QJJM01000007">
    <property type="protein sequence ID" value="PXW75123.1"/>
    <property type="molecule type" value="Genomic_DNA"/>
</dbReference>
<dbReference type="SMART" id="SM00558">
    <property type="entry name" value="JmjC"/>
    <property type="match status" value="1"/>
</dbReference>
<dbReference type="AlphaFoldDB" id="A0A2V3V077"/>
<dbReference type="GO" id="GO:0046872">
    <property type="term" value="F:metal ion binding"/>
    <property type="evidence" value="ECO:0007669"/>
    <property type="project" value="UniProtKB-KW"/>
</dbReference>
<dbReference type="GO" id="GO:0005840">
    <property type="term" value="C:ribosome"/>
    <property type="evidence" value="ECO:0007669"/>
    <property type="project" value="UniProtKB-KW"/>
</dbReference>
<evidence type="ECO:0000256" key="5">
    <source>
        <dbReference type="ARBA" id="ARBA00023004"/>
    </source>
</evidence>
<keyword evidence="7" id="KW-0689">Ribosomal protein</keyword>
<name>A0A2V3V077_9SPHN</name>
<dbReference type="OrthoDB" id="9764016at2"/>
<gene>
    <name evidence="7" type="ORF">C7451_10792</name>
</gene>
<dbReference type="InterPro" id="IPR039994">
    <property type="entry name" value="NO66-like"/>
</dbReference>
<dbReference type="Pfam" id="PF08007">
    <property type="entry name" value="JmjC_2"/>
    <property type="match status" value="1"/>
</dbReference>
<dbReference type="Gene3D" id="3.40.366.30">
    <property type="entry name" value="50S ribosomal protein L16 arginine hydroxylase, Chain A, Domain 2"/>
    <property type="match status" value="1"/>
</dbReference>
<dbReference type="PROSITE" id="PS51184">
    <property type="entry name" value="JMJC"/>
    <property type="match status" value="1"/>
</dbReference>
<sequence length="381" mass="42541">MKLARFDPAAFLASHWQQAPLQIRNPWDDWQCPIEPDELAGLACEPEVESRLVLRKSTENWALEQGPFDAERFAQLGNEPWTLLVQAVDHHMPEVAELLSQFRFIPSWRIDDVMVSFANTGGGVGPHFDQYDVFLIQGRGRRRWRVGQQCTDSTPLKAHEDLKLLENFDEQAVYDLEPGDILYVPPGVAHDGIALDDDCMTLSIGFRAPSRAELVTGWSDHVLDSLGEDDRFSDTGLKLQENPGEITPEALGRLQAMVIEALSDPAQFARWFGGFNSAAKYPDIDWRPEEPITMEDVQSALRQGHPVLRNFASRLMFVREGEAILLFVDGETYVCEGACAALAEQLCAGTRLQVGSTDRSSQMLLLELANLGAIAFEQQGD</sequence>
<evidence type="ECO:0000256" key="4">
    <source>
        <dbReference type="ARBA" id="ARBA00023002"/>
    </source>
</evidence>